<dbReference type="OrthoDB" id="326849at2157"/>
<dbReference type="AlphaFoldDB" id="A0A1G8V566"/>
<protein>
    <recommendedName>
        <fullName evidence="3">Lipoprotein</fullName>
    </recommendedName>
</protein>
<dbReference type="EMBL" id="FNFE01000001">
    <property type="protein sequence ID" value="SDJ61183.1"/>
    <property type="molecule type" value="Genomic_DNA"/>
</dbReference>
<keyword evidence="2" id="KW-1185">Reference proteome</keyword>
<gene>
    <name evidence="1" type="ORF">SAMN04515672_1176</name>
</gene>
<sequence>MKRRTALAAAGTGGFGLVAGCLGRLPLVGSSVQTEFELVDPELEVEDDPDVRVEDDTVRVSGTVEYASSECGTVDLAHVEYEASQDRLDVLVVAADDGGGLRGCTDDIVQTGYRLEAVVDGRLRRVSATEHHAFGDTYSTSVDGLDR</sequence>
<evidence type="ECO:0008006" key="3">
    <source>
        <dbReference type="Google" id="ProtNLM"/>
    </source>
</evidence>
<evidence type="ECO:0000313" key="1">
    <source>
        <dbReference type="EMBL" id="SDJ61183.1"/>
    </source>
</evidence>
<accession>A0A1G8V566</accession>
<dbReference type="PROSITE" id="PS51257">
    <property type="entry name" value="PROKAR_LIPOPROTEIN"/>
    <property type="match status" value="1"/>
</dbReference>
<evidence type="ECO:0000313" key="2">
    <source>
        <dbReference type="Proteomes" id="UP000198882"/>
    </source>
</evidence>
<organism evidence="1 2">
    <name type="scientific">Natronorubrum texcoconense</name>
    <dbReference type="NCBI Taxonomy" id="1095776"/>
    <lineage>
        <taxon>Archaea</taxon>
        <taxon>Methanobacteriati</taxon>
        <taxon>Methanobacteriota</taxon>
        <taxon>Stenosarchaea group</taxon>
        <taxon>Halobacteria</taxon>
        <taxon>Halobacteriales</taxon>
        <taxon>Natrialbaceae</taxon>
        <taxon>Natronorubrum</taxon>
    </lineage>
</organism>
<name>A0A1G8V566_9EURY</name>
<reference evidence="2" key="1">
    <citation type="submission" date="2016-10" db="EMBL/GenBank/DDBJ databases">
        <authorList>
            <person name="Varghese N."/>
            <person name="Submissions S."/>
        </authorList>
    </citation>
    <scope>NUCLEOTIDE SEQUENCE [LARGE SCALE GENOMIC DNA]</scope>
    <source>
        <strain evidence="2">B4,CECT 8067,JCM 17497</strain>
    </source>
</reference>
<dbReference type="RefSeq" id="WP_090303616.1">
    <property type="nucleotide sequence ID" value="NZ_FNFE01000001.1"/>
</dbReference>
<dbReference type="Proteomes" id="UP000198882">
    <property type="component" value="Unassembled WGS sequence"/>
</dbReference>
<proteinExistence type="predicted"/>